<dbReference type="PANTHER" id="PTHR45623:SF11">
    <property type="entry name" value="KISMET, ISOFORM C"/>
    <property type="match status" value="1"/>
</dbReference>
<dbReference type="InterPro" id="IPR027417">
    <property type="entry name" value="P-loop_NTPase"/>
</dbReference>
<feature type="compositionally biased region" description="Basic and acidic residues" evidence="7">
    <location>
        <begin position="1259"/>
        <end position="1270"/>
    </location>
</feature>
<feature type="compositionally biased region" description="Low complexity" evidence="7">
    <location>
        <begin position="262"/>
        <end position="296"/>
    </location>
</feature>
<feature type="compositionally biased region" description="Low complexity" evidence="7">
    <location>
        <begin position="1775"/>
        <end position="1788"/>
    </location>
</feature>
<dbReference type="InterPro" id="IPR049730">
    <property type="entry name" value="SNF2/RAD54-like_C"/>
</dbReference>
<dbReference type="GO" id="GO:0005524">
    <property type="term" value="F:ATP binding"/>
    <property type="evidence" value="ECO:0007669"/>
    <property type="project" value="UniProtKB-KW"/>
</dbReference>
<feature type="compositionally biased region" description="Acidic residues" evidence="7">
    <location>
        <begin position="416"/>
        <end position="433"/>
    </location>
</feature>
<evidence type="ECO:0000256" key="4">
    <source>
        <dbReference type="ARBA" id="ARBA00022801"/>
    </source>
</evidence>
<feature type="domain" description="Chromo" evidence="8">
    <location>
        <begin position="507"/>
        <end position="567"/>
    </location>
</feature>
<keyword evidence="5" id="KW-0067">ATP-binding</keyword>
<feature type="compositionally biased region" description="Polar residues" evidence="7">
    <location>
        <begin position="1699"/>
        <end position="1709"/>
    </location>
</feature>
<dbReference type="PROSITE" id="PS00690">
    <property type="entry name" value="DEAH_ATP_HELICASE"/>
    <property type="match status" value="1"/>
</dbReference>
<reference evidence="11 12" key="1">
    <citation type="journal article" date="2024" name="Nat. Commun.">
        <title>Phylogenomics reveals the evolutionary origins of lichenization in chlorophyte algae.</title>
        <authorList>
            <person name="Puginier C."/>
            <person name="Libourel C."/>
            <person name="Otte J."/>
            <person name="Skaloud P."/>
            <person name="Haon M."/>
            <person name="Grisel S."/>
            <person name="Petersen M."/>
            <person name="Berrin J.G."/>
            <person name="Delaux P.M."/>
            <person name="Dal Grande F."/>
            <person name="Keller J."/>
        </authorList>
    </citation>
    <scope>NUCLEOTIDE SEQUENCE [LARGE SCALE GENOMIC DNA]</scope>
    <source>
        <strain evidence="11 12">SAG 2043</strain>
    </source>
</reference>
<dbReference type="SUPFAM" id="SSF52540">
    <property type="entry name" value="P-loop containing nucleoside triphosphate hydrolases"/>
    <property type="match status" value="2"/>
</dbReference>
<feature type="compositionally biased region" description="Low complexity" evidence="7">
    <location>
        <begin position="206"/>
        <end position="221"/>
    </location>
</feature>
<feature type="region of interest" description="Disordered" evidence="7">
    <location>
        <begin position="1227"/>
        <end position="1270"/>
    </location>
</feature>
<evidence type="ECO:0000256" key="7">
    <source>
        <dbReference type="SAM" id="MobiDB-lite"/>
    </source>
</evidence>
<evidence type="ECO:0000259" key="9">
    <source>
        <dbReference type="PROSITE" id="PS51192"/>
    </source>
</evidence>
<comment type="subcellular location">
    <subcellularLocation>
        <location evidence="1">Nucleus</location>
    </subcellularLocation>
</comment>
<dbReference type="InterPro" id="IPR014001">
    <property type="entry name" value="Helicase_ATP-bd"/>
</dbReference>
<dbReference type="GO" id="GO:0005634">
    <property type="term" value="C:nucleus"/>
    <property type="evidence" value="ECO:0007669"/>
    <property type="project" value="UniProtKB-SubCell"/>
</dbReference>
<feature type="compositionally biased region" description="Acidic residues" evidence="7">
    <location>
        <begin position="1230"/>
        <end position="1248"/>
    </location>
</feature>
<dbReference type="InterPro" id="IPR000330">
    <property type="entry name" value="SNF2_N"/>
</dbReference>
<sequence>MGSRPLRERKTVNYNEAAHEASVFDFNGSDSGSDAEPGKGGLLKFVRKGFTSGLHLCSDYSSDKENEEHSASDDDDDFQQPSRPAKRRSLAQAASEGDSDRCSSGHSVEEGDDGDDEAEEDIDPEAHQAQVFASKSPSPAESPESAEDEPVDEPAAASESAFEEAGSESEEAASDEAASEEEEEGEDNFEPQRGRAKQAQLGKVNPQRAPVRQQPRRAAAAKVFKDVSESEEEGSADSSDEDAKAMAAAKKASIQDLKARKAAAAASKAAKARAAAPQRALRACAPISLAEPSSDVAESESEAAAESGVESAAESGSDEAEGPAEGNGPDGSAEGQSSEEAGNADDDDEEAKEKPNSRKGPQRPRRNCTLEPAKKAVDLEAFRLGAKRKAQAPKQTKGNKKPLAAAAKKRKQVVESESEEAASEAEPEPFDAENVEKILDGRPAPDGSSEEYFVKYKGHSYRAARWIPAQPLWDGRAQLLRNFIQKRADGGLDTSGELTNGVHPDWLLVDRVIAHRMIRDGSVQYLTKWRGLSYSESTWEAEKDLKHDKAHLQRYEERQKPPSRARPAAVPNDALPEFQNGRNLRDYQRVSLEWMTNNRNSQRNCILGDEMGLGKTAQSIAVLEFQSQLCNIRGPFLVIAPLTTLGHWQREIETWTNMNVVQYSGSAADRQLIQTYEFRYLGDKAAAPRKKFNVLLTSYEYVLKDRAVFESITWATVIIDEAHRMKSTTAATRQVIDRMDITWLLLLTGTPVQNNIRELWGIMSLLDQAKYGAEEDFYERFGGDREAPTIQQIHALQAELKPILLRRMKEDVETLPEKEEVIVWVELTQQQRAYYRALYSKQIASLLGGASAKNLPNMRNLAMELRKVCCHPYLCNGLEDDIALRRQAAGESGMSELDLLVQASGKMVLLHKLLPKLKAEGHKVLIFSQFKIMLDVLEDMLRLSNFPVERIDGSVASRDRQTAIDRFSKGKADSFVFLLSTRAGGQGITLTAADTVIIYDSDWNPQNDLQAMARCHRIGQVKEVTIYRLVSRDTYEQQVFQCSSRKYGLDEAILGNISSEDPEADSKKIAELLKYGAHSLNAEDEAKGDEQFASEDIDQILAGRTEKRQIGSRAGNTFSVATFAAEEPKVRAPSDEREYWAAVLPDAVAAYDKQLKAPQVLAPRQRRAMNYNEAKLLRALDEQRETGDQDFEGEGGRDSSSDDDLELEGPPKVGAVRLCNLQCEQRETGDQDFEGEGDSSSDDDDLELEGPPKRRGRGKAGDKAEPKGKLWTKPELKSLEDRLIALGAGRSAEVCEQASLSALRNLEEVVEVEAALLKLIQRAAAISDAKQAIKDKAEQAAIAAMLRQNLPGVDIAATSSGRAPTATAVHGAAAGDAPKAAAAAAQAGDAAAEGGQAMVSADDPLITPDIALPPLAQKVMSSEETTSRLVKNGAKYAALLAERATLARLVEGLEAGSSAATQQLYLVCQIPIKHNMQKPGGLPHWWSKADDKALLLSSHKLGHNPRNSNDRRRMIEATLADPDLGIAAKFARVAGDAPGPAGSPQTAAEGAEAAGGPATAVGAMGELGEADGAAGAEAAAPAVVGEGGEIEVFTADGLPRYGPEQFKQLVDGAGRRLRALMKLLTDPEALATAEGEHAIAEARRKVYQAARKEIAAAAAAKAAKKLKPKKVLSTAQMVAQFQTQEQRQALLTAEPSDGDFQSANPTHGQEQAPANGLPSEPAAADAEPDPISSAESDDVVIVDDGKAAARPGTPSAARAAARSAGRARGQTPQVKGSASGAKSGKRAATPAAQRADSATNSRKRAATPTQLRAEARAASKGKAPAAADVVTSGKAGASGTAVEGPAQAKLLERFVPAIDSDKPATGDKSVAPGAAENPAAPTANPKHGGLPSGAKPKKAKAVAGAKRKGLADPKDGFRQTTLSFVKKPKPVSPPTTAGDAAGPSSAA</sequence>
<gene>
    <name evidence="11" type="ORF">WJX72_008847</name>
</gene>
<dbReference type="SMART" id="SM00487">
    <property type="entry name" value="DEXDc"/>
    <property type="match status" value="1"/>
</dbReference>
<feature type="compositionally biased region" description="Acidic residues" evidence="7">
    <location>
        <begin position="110"/>
        <end position="123"/>
    </location>
</feature>
<feature type="compositionally biased region" description="Low complexity" evidence="7">
    <location>
        <begin position="1718"/>
        <end position="1734"/>
    </location>
</feature>
<dbReference type="InterPro" id="IPR001650">
    <property type="entry name" value="Helicase_C-like"/>
</dbReference>
<feature type="compositionally biased region" description="Basic and acidic residues" evidence="7">
    <location>
        <begin position="372"/>
        <end position="381"/>
    </location>
</feature>
<organism evidence="11 12">
    <name type="scientific">[Myrmecia] bisecta</name>
    <dbReference type="NCBI Taxonomy" id="41462"/>
    <lineage>
        <taxon>Eukaryota</taxon>
        <taxon>Viridiplantae</taxon>
        <taxon>Chlorophyta</taxon>
        <taxon>core chlorophytes</taxon>
        <taxon>Trebouxiophyceae</taxon>
        <taxon>Trebouxiales</taxon>
        <taxon>Trebouxiaceae</taxon>
        <taxon>Myrmecia</taxon>
    </lineage>
</organism>
<dbReference type="Gene3D" id="3.40.50.10810">
    <property type="entry name" value="Tandem AAA-ATPase domain"/>
    <property type="match status" value="1"/>
</dbReference>
<evidence type="ECO:0000313" key="12">
    <source>
        <dbReference type="Proteomes" id="UP001489004"/>
    </source>
</evidence>
<feature type="compositionally biased region" description="Low complexity" evidence="7">
    <location>
        <begin position="304"/>
        <end position="315"/>
    </location>
</feature>
<evidence type="ECO:0000313" key="11">
    <source>
        <dbReference type="EMBL" id="KAK9815748.1"/>
    </source>
</evidence>
<dbReference type="SUPFAM" id="SSF54160">
    <property type="entry name" value="Chromo domain-like"/>
    <property type="match status" value="2"/>
</dbReference>
<keyword evidence="3" id="KW-0547">Nucleotide-binding</keyword>
<keyword evidence="12" id="KW-1185">Reference proteome</keyword>
<evidence type="ECO:0000256" key="6">
    <source>
        <dbReference type="ARBA" id="ARBA00023242"/>
    </source>
</evidence>
<dbReference type="GO" id="GO:0042393">
    <property type="term" value="F:histone binding"/>
    <property type="evidence" value="ECO:0007669"/>
    <property type="project" value="TreeGrafter"/>
</dbReference>
<dbReference type="GO" id="GO:0016887">
    <property type="term" value="F:ATP hydrolysis activity"/>
    <property type="evidence" value="ECO:0007669"/>
    <property type="project" value="TreeGrafter"/>
</dbReference>
<dbReference type="InterPro" id="IPR016197">
    <property type="entry name" value="Chromo-like_dom_sf"/>
</dbReference>
<feature type="region of interest" description="Disordered" evidence="7">
    <location>
        <begin position="1535"/>
        <end position="1554"/>
    </location>
</feature>
<dbReference type="InterPro" id="IPR002464">
    <property type="entry name" value="DNA/RNA_helicase_DEAH_CS"/>
</dbReference>
<dbReference type="Pfam" id="PF00385">
    <property type="entry name" value="Chromo"/>
    <property type="match status" value="2"/>
</dbReference>
<dbReference type="CDD" id="cd18793">
    <property type="entry name" value="SF2_C_SNF"/>
    <property type="match status" value="1"/>
</dbReference>
<dbReference type="PROSITE" id="PS51192">
    <property type="entry name" value="HELICASE_ATP_BIND_1"/>
    <property type="match status" value="1"/>
</dbReference>
<feature type="compositionally biased region" description="Acidic residues" evidence="7">
    <location>
        <begin position="161"/>
        <end position="189"/>
    </location>
</feature>
<feature type="compositionally biased region" description="Basic and acidic residues" evidence="7">
    <location>
        <begin position="61"/>
        <end position="72"/>
    </location>
</feature>
<keyword evidence="6" id="KW-0539">Nucleus</keyword>
<feature type="domain" description="Helicase C-terminal" evidence="10">
    <location>
        <begin position="909"/>
        <end position="1081"/>
    </location>
</feature>
<dbReference type="EMBL" id="JALJOR010000006">
    <property type="protein sequence ID" value="KAK9815748.1"/>
    <property type="molecule type" value="Genomic_DNA"/>
</dbReference>
<evidence type="ECO:0000256" key="5">
    <source>
        <dbReference type="ARBA" id="ARBA00022840"/>
    </source>
</evidence>
<feature type="compositionally biased region" description="Low complexity" evidence="7">
    <location>
        <begin position="1748"/>
        <end position="1768"/>
    </location>
</feature>
<dbReference type="Pfam" id="PF00176">
    <property type="entry name" value="SNF2-rel_dom"/>
    <property type="match status" value="1"/>
</dbReference>
<feature type="region of interest" description="Disordered" evidence="7">
    <location>
        <begin position="1695"/>
        <end position="1947"/>
    </location>
</feature>
<dbReference type="GO" id="GO:0140658">
    <property type="term" value="F:ATP-dependent chromatin remodeler activity"/>
    <property type="evidence" value="ECO:0007669"/>
    <property type="project" value="TreeGrafter"/>
</dbReference>
<dbReference type="Gene3D" id="2.40.50.40">
    <property type="match status" value="2"/>
</dbReference>
<dbReference type="SMART" id="SM00490">
    <property type="entry name" value="HELICc"/>
    <property type="match status" value="1"/>
</dbReference>
<evidence type="ECO:0000256" key="2">
    <source>
        <dbReference type="ARBA" id="ARBA00022737"/>
    </source>
</evidence>
<name>A0AAW1Q0G5_9CHLO</name>
<keyword evidence="4" id="KW-0378">Hydrolase</keyword>
<feature type="compositionally biased region" description="Basic residues" evidence="7">
    <location>
        <begin position="1895"/>
        <end position="1908"/>
    </location>
</feature>
<dbReference type="InterPro" id="IPR000953">
    <property type="entry name" value="Chromo/chromo_shadow_dom"/>
</dbReference>
<feature type="region of interest" description="Disordered" evidence="7">
    <location>
        <begin position="56"/>
        <end position="434"/>
    </location>
</feature>
<dbReference type="PANTHER" id="PTHR45623">
    <property type="entry name" value="CHROMODOMAIN-HELICASE-DNA-BINDING PROTEIN 3-RELATED-RELATED"/>
    <property type="match status" value="1"/>
</dbReference>
<evidence type="ECO:0000256" key="1">
    <source>
        <dbReference type="ARBA" id="ARBA00004123"/>
    </source>
</evidence>
<evidence type="ECO:0000256" key="3">
    <source>
        <dbReference type="ARBA" id="ARBA00022741"/>
    </source>
</evidence>
<feature type="compositionally biased region" description="Low complexity" evidence="7">
    <location>
        <begin position="1871"/>
        <end position="1894"/>
    </location>
</feature>
<feature type="compositionally biased region" description="Basic and acidic residues" evidence="7">
    <location>
        <begin position="98"/>
        <end position="109"/>
    </location>
</feature>
<proteinExistence type="predicted"/>
<dbReference type="Gene3D" id="3.40.50.300">
    <property type="entry name" value="P-loop containing nucleotide triphosphate hydrolases"/>
    <property type="match status" value="1"/>
</dbReference>
<protein>
    <submittedName>
        <fullName evidence="11">Uncharacterized protein</fullName>
    </submittedName>
</protein>
<feature type="domain" description="Chromo" evidence="8">
    <location>
        <begin position="433"/>
        <end position="487"/>
    </location>
</feature>
<dbReference type="GO" id="GO:0003677">
    <property type="term" value="F:DNA binding"/>
    <property type="evidence" value="ECO:0007669"/>
    <property type="project" value="TreeGrafter"/>
</dbReference>
<feature type="region of interest" description="Disordered" evidence="7">
    <location>
        <begin position="554"/>
        <end position="579"/>
    </location>
</feature>
<evidence type="ECO:0000259" key="8">
    <source>
        <dbReference type="PROSITE" id="PS50013"/>
    </source>
</evidence>
<feature type="region of interest" description="Disordered" evidence="7">
    <location>
        <begin position="1178"/>
        <end position="1210"/>
    </location>
</feature>
<feature type="compositionally biased region" description="Low complexity" evidence="7">
    <location>
        <begin position="1816"/>
        <end position="1827"/>
    </location>
</feature>
<dbReference type="Pfam" id="PF00271">
    <property type="entry name" value="Helicase_C"/>
    <property type="match status" value="1"/>
</dbReference>
<feature type="compositionally biased region" description="Acidic residues" evidence="7">
    <location>
        <begin position="229"/>
        <end position="240"/>
    </location>
</feature>
<dbReference type="InterPro" id="IPR023780">
    <property type="entry name" value="Chromo_domain"/>
</dbReference>
<dbReference type="PROSITE" id="PS50013">
    <property type="entry name" value="CHROMO_2"/>
    <property type="match status" value="2"/>
</dbReference>
<evidence type="ECO:0000259" key="10">
    <source>
        <dbReference type="PROSITE" id="PS51194"/>
    </source>
</evidence>
<dbReference type="GO" id="GO:0003682">
    <property type="term" value="F:chromatin binding"/>
    <property type="evidence" value="ECO:0007669"/>
    <property type="project" value="TreeGrafter"/>
</dbReference>
<dbReference type="InterPro" id="IPR038718">
    <property type="entry name" value="SNF2-like_sf"/>
</dbReference>
<accession>A0AAW1Q0G5</accession>
<feature type="compositionally biased region" description="Basic and acidic residues" evidence="7">
    <location>
        <begin position="1178"/>
        <end position="1187"/>
    </location>
</feature>
<dbReference type="SMART" id="SM00298">
    <property type="entry name" value="CHROMO"/>
    <property type="match status" value="2"/>
</dbReference>
<keyword evidence="2" id="KW-0677">Repeat</keyword>
<dbReference type="GO" id="GO:0000785">
    <property type="term" value="C:chromatin"/>
    <property type="evidence" value="ECO:0007669"/>
    <property type="project" value="TreeGrafter"/>
</dbReference>
<feature type="domain" description="Helicase ATP-binding" evidence="9">
    <location>
        <begin position="596"/>
        <end position="769"/>
    </location>
</feature>
<comment type="caution">
    <text evidence="11">The sequence shown here is derived from an EMBL/GenBank/DDBJ whole genome shotgun (WGS) entry which is preliminary data.</text>
</comment>
<dbReference type="PROSITE" id="PS51194">
    <property type="entry name" value="HELICASE_CTER"/>
    <property type="match status" value="1"/>
</dbReference>
<dbReference type="Proteomes" id="UP001489004">
    <property type="component" value="Unassembled WGS sequence"/>
</dbReference>